<proteinExistence type="inferred from homology"/>
<dbReference type="AlphaFoldDB" id="A0A7X0P9D1"/>
<keyword evidence="2" id="KW-0472">Membrane</keyword>
<dbReference type="PANTHER" id="PTHR30203">
    <property type="entry name" value="OUTER MEMBRANE CATION EFFLUX PROTEIN"/>
    <property type="match status" value="1"/>
</dbReference>
<comment type="similarity">
    <text evidence="1 2">Belongs to the outer membrane factor (OMF) (TC 1.B.17) family.</text>
</comment>
<comment type="caution">
    <text evidence="3">The sequence shown here is derived from an EMBL/GenBank/DDBJ whole genome shotgun (WGS) entry which is preliminary data.</text>
</comment>
<dbReference type="Gene3D" id="2.20.200.10">
    <property type="entry name" value="Outer membrane efflux proteins (OEP)"/>
    <property type="match status" value="1"/>
</dbReference>
<accession>A0A7X0P9D1</accession>
<evidence type="ECO:0000313" key="3">
    <source>
        <dbReference type="EMBL" id="MBB6557720.1"/>
    </source>
</evidence>
<dbReference type="Proteomes" id="UP000575083">
    <property type="component" value="Unassembled WGS sequence"/>
</dbReference>
<dbReference type="Gene3D" id="1.20.1600.10">
    <property type="entry name" value="Outer membrane efflux proteins (OEP)"/>
    <property type="match status" value="1"/>
</dbReference>
<keyword evidence="2" id="KW-1134">Transmembrane beta strand</keyword>
<keyword evidence="2" id="KW-0564">Palmitate</keyword>
<protein>
    <submittedName>
        <fullName evidence="3">NodT family efflux transporter outer membrane factor (OMF) lipoprotein</fullName>
    </submittedName>
</protein>
<evidence type="ECO:0000256" key="1">
    <source>
        <dbReference type="ARBA" id="ARBA00007613"/>
    </source>
</evidence>
<dbReference type="InterPro" id="IPR003423">
    <property type="entry name" value="OMP_efflux"/>
</dbReference>
<dbReference type="SUPFAM" id="SSF56954">
    <property type="entry name" value="Outer membrane efflux proteins (OEP)"/>
    <property type="match status" value="1"/>
</dbReference>
<feature type="chain" id="PRO_5031610843" evidence="2">
    <location>
        <begin position="30"/>
        <end position="474"/>
    </location>
</feature>
<feature type="signal peptide" evidence="2">
    <location>
        <begin position="1"/>
        <end position="29"/>
    </location>
</feature>
<comment type="subcellular location">
    <subcellularLocation>
        <location evidence="2">Cell membrane</location>
        <topology evidence="2">Lipid-anchor</topology>
    </subcellularLocation>
</comment>
<dbReference type="Pfam" id="PF02321">
    <property type="entry name" value="OEP"/>
    <property type="match status" value="2"/>
</dbReference>
<dbReference type="GO" id="GO:0015562">
    <property type="term" value="F:efflux transmembrane transporter activity"/>
    <property type="evidence" value="ECO:0007669"/>
    <property type="project" value="InterPro"/>
</dbReference>
<dbReference type="GO" id="GO:0005886">
    <property type="term" value="C:plasma membrane"/>
    <property type="evidence" value="ECO:0007669"/>
    <property type="project" value="UniProtKB-SubCell"/>
</dbReference>
<dbReference type="EMBL" id="JACHLK010000001">
    <property type="protein sequence ID" value="MBB6557720.1"/>
    <property type="molecule type" value="Genomic_DNA"/>
</dbReference>
<name>A0A7X0P9D1_9BURK</name>
<gene>
    <name evidence="3" type="ORF">HNP48_000384</name>
</gene>
<keyword evidence="2 3" id="KW-0449">Lipoprotein</keyword>
<reference evidence="3 4" key="1">
    <citation type="submission" date="2020-08" db="EMBL/GenBank/DDBJ databases">
        <title>Functional genomics of gut bacteria from endangered species of beetles.</title>
        <authorList>
            <person name="Carlos-Shanley C."/>
        </authorList>
    </citation>
    <scope>NUCLEOTIDE SEQUENCE [LARGE SCALE GENOMIC DNA]</scope>
    <source>
        <strain evidence="3 4">S00198</strain>
    </source>
</reference>
<dbReference type="NCBIfam" id="TIGR01845">
    <property type="entry name" value="outer_NodT"/>
    <property type="match status" value="1"/>
</dbReference>
<organism evidence="3 4">
    <name type="scientific">Acidovorax soli</name>
    <dbReference type="NCBI Taxonomy" id="592050"/>
    <lineage>
        <taxon>Bacteria</taxon>
        <taxon>Pseudomonadati</taxon>
        <taxon>Pseudomonadota</taxon>
        <taxon>Betaproteobacteria</taxon>
        <taxon>Burkholderiales</taxon>
        <taxon>Comamonadaceae</taxon>
        <taxon>Acidovorax</taxon>
    </lineage>
</organism>
<keyword evidence="2" id="KW-0812">Transmembrane</keyword>
<keyword evidence="2" id="KW-0732">Signal</keyword>
<evidence type="ECO:0000313" key="4">
    <source>
        <dbReference type="Proteomes" id="UP000575083"/>
    </source>
</evidence>
<sequence>MSAVSSHALTLLAAALLCACASTTPPPLAATAPALPAQWSARGGPGPLSIAPGWWRSLGSAELDALVQAAQAQSLDVAAAAARLRQAEATARQAGAARLPAVNATADASRQARFSGGSSTEGTAANRYAAGLAASYELDFWGRQRAGHDSALASLRASRFDRDTVGLTLTAAVAEAWLRLVGGRERLAIAGLNLHSAERVLALVESRARAGAATPLELAQQRGLVAAQRQAIEALRQQVQDQHTALAVLLGQASAPAVQADSLVALQPPAVGAGLPADLLVRRPDVARAEAQLAAAHADVQAARAALLPRITLSAGLGVGGDRPGRAFDHPLYSLAAGLTAPIFGGGRLAAGAEIAQARRDELLAQYQAAIIAAVGDAERALQAVAGTGAQTAAQAQVLEQAQQAYALAQVRYRAGADTLLTLLDAQRTLYAGQDHAAQLRQARLVAAVALYKALGGGWEAPGPAPGLATMERP</sequence>
<dbReference type="RefSeq" id="WP_260420049.1">
    <property type="nucleotide sequence ID" value="NZ_JACHLK010000001.1"/>
</dbReference>
<keyword evidence="4" id="KW-1185">Reference proteome</keyword>
<dbReference type="PANTHER" id="PTHR30203:SF33">
    <property type="entry name" value="BLR4455 PROTEIN"/>
    <property type="match status" value="1"/>
</dbReference>
<dbReference type="InterPro" id="IPR010131">
    <property type="entry name" value="MdtP/NodT-like"/>
</dbReference>
<evidence type="ECO:0000256" key="2">
    <source>
        <dbReference type="RuleBase" id="RU362097"/>
    </source>
</evidence>